<evidence type="ECO:0000313" key="1">
    <source>
        <dbReference type="EMBL" id="AXN53354.1"/>
    </source>
</evidence>
<reference evidence="2" key="1">
    <citation type="submission" date="2018-07" db="EMBL/GenBank/DDBJ databases">
        <authorList>
            <person name="Quirk P.G."/>
            <person name="Krulwich T.A."/>
        </authorList>
    </citation>
    <scope>NUCLEOTIDE SEQUENCE [LARGE SCALE GENOMIC DNA]</scope>
</reference>
<dbReference type="KEGG" id="vg:60320837"/>
<keyword evidence="2" id="KW-1185">Reference proteome</keyword>
<protein>
    <submittedName>
        <fullName evidence="1">Uncharacterized protein</fullName>
    </submittedName>
</protein>
<sequence>MTAIELAATAEIDFDHFCPANSRYRATLRGRGGAATLGYGPTEDAARADLTATIEWNIEHNGRAII</sequence>
<evidence type="ECO:0000313" key="2">
    <source>
        <dbReference type="Proteomes" id="UP000259812"/>
    </source>
</evidence>
<proteinExistence type="predicted"/>
<organism evidence="1 2">
    <name type="scientific">Mycobacterium phage Thonko</name>
    <dbReference type="NCBI Taxonomy" id="2282910"/>
    <lineage>
        <taxon>Viruses</taxon>
        <taxon>Duplodnaviria</taxon>
        <taxon>Heunggongvirae</taxon>
        <taxon>Uroviricota</taxon>
        <taxon>Caudoviricetes</taxon>
        <taxon>Bclasvirinae</taxon>
        <taxon>Thonkovirus</taxon>
        <taxon>Thonkovirus thonko</taxon>
    </lineage>
</organism>
<dbReference type="GeneID" id="60320837"/>
<accession>A0A346FCC9</accession>
<dbReference type="Proteomes" id="UP000259812">
    <property type="component" value="Genome"/>
</dbReference>
<dbReference type="RefSeq" id="YP_009949434.1">
    <property type="nucleotide sequence ID" value="NC_051580.1"/>
</dbReference>
<dbReference type="EMBL" id="MH632120">
    <property type="protein sequence ID" value="AXN53354.1"/>
    <property type="molecule type" value="Genomic_DNA"/>
</dbReference>
<name>A0A346FCC9_9CAUD</name>
<gene>
    <name evidence="1" type="primary">83</name>
    <name evidence="1" type="ORF">PBI_THONKO_83</name>
</gene>